<evidence type="ECO:0000259" key="10">
    <source>
        <dbReference type="SMART" id="SM01311"/>
    </source>
</evidence>
<evidence type="ECO:0000256" key="7">
    <source>
        <dbReference type="ARBA" id="ARBA00023163"/>
    </source>
</evidence>
<dbReference type="PANTHER" id="PTHR10102:SF0">
    <property type="entry name" value="DNA-DIRECTED RNA POLYMERASE, MITOCHONDRIAL"/>
    <property type="match status" value="1"/>
</dbReference>
<dbReference type="CTD" id="6099792"/>
<dbReference type="InterPro" id="IPR002092">
    <property type="entry name" value="DNA-dir_Rpol_phage-type"/>
</dbReference>
<keyword evidence="3 9" id="KW-0240">DNA-directed RNA polymerase</keyword>
<evidence type="ECO:0000256" key="4">
    <source>
        <dbReference type="ARBA" id="ARBA00022679"/>
    </source>
</evidence>
<dbReference type="Gene3D" id="1.10.150.20">
    <property type="entry name" value="5' to 3' exonuclease, C-terminal subdomain"/>
    <property type="match status" value="1"/>
</dbReference>
<dbReference type="EC" id="2.7.7.6" evidence="2 9"/>
<comment type="catalytic activity">
    <reaction evidence="8 9">
        <text>RNA(n) + a ribonucleoside 5'-triphosphate = RNA(n+1) + diphosphate</text>
        <dbReference type="Rhea" id="RHEA:21248"/>
        <dbReference type="Rhea" id="RHEA-COMP:14527"/>
        <dbReference type="Rhea" id="RHEA-COMP:17342"/>
        <dbReference type="ChEBI" id="CHEBI:33019"/>
        <dbReference type="ChEBI" id="CHEBI:61557"/>
        <dbReference type="ChEBI" id="CHEBI:140395"/>
        <dbReference type="EC" id="2.7.7.6"/>
    </reaction>
</comment>
<accession>A0A4E9F0G0</accession>
<dbReference type="InterPro" id="IPR037159">
    <property type="entry name" value="RNA_POL_N_sf"/>
</dbReference>
<reference evidence="11" key="2">
    <citation type="submission" date="2019-04" db="EMBL/GenBank/DDBJ databases">
        <authorList>
            <person name="Howe K."/>
            <person name="Paulini M."/>
            <person name="Williams G."/>
        </authorList>
    </citation>
    <scope>NUCLEOTIDE SEQUENCE [LARGE SCALE GENOMIC DNA]</scope>
    <source>
        <strain evidence="11">FR3</strain>
    </source>
</reference>
<evidence type="ECO:0000313" key="11">
    <source>
        <dbReference type="EMBL" id="VIO90089.1"/>
    </source>
</evidence>
<reference evidence="13" key="3">
    <citation type="submission" date="2022-04" db="UniProtKB">
        <authorList>
            <consortium name="WormBaseParasite"/>
        </authorList>
    </citation>
    <scope>IDENTIFICATION</scope>
</reference>
<evidence type="ECO:0000256" key="5">
    <source>
        <dbReference type="ARBA" id="ARBA00022695"/>
    </source>
</evidence>
<feature type="domain" description="DNA-directed RNA polymerase N-terminal" evidence="10">
    <location>
        <begin position="294"/>
        <end position="607"/>
    </location>
</feature>
<comment type="function">
    <text evidence="9">DNA-dependent RNA polymerase catalyzes the transcription of DNA into RNA using the four ribonucleoside triphosphates as substrates.</text>
</comment>
<keyword evidence="5 9" id="KW-0548">Nucleotidyltransferase</keyword>
<dbReference type="InterPro" id="IPR029262">
    <property type="entry name" value="RPOL_N"/>
</dbReference>
<gene>
    <name evidence="11" type="primary">Bma-rpom-1</name>
    <name evidence="13" type="synonym">Bm1_24475</name>
    <name evidence="11" type="ORF">BM_BM755</name>
</gene>
<comment type="similarity">
    <text evidence="1 9">Belongs to the phage and mitochondrial RNA polymerase family.</text>
</comment>
<dbReference type="GO" id="GO:0001018">
    <property type="term" value="F:mitochondrial promoter sequence-specific DNA binding"/>
    <property type="evidence" value="ECO:0007669"/>
    <property type="project" value="TreeGrafter"/>
</dbReference>
<dbReference type="SMART" id="SM01311">
    <property type="entry name" value="RPOL_N"/>
    <property type="match status" value="1"/>
</dbReference>
<keyword evidence="7 9" id="KW-0804">Transcription</keyword>
<dbReference type="EMBL" id="CAAKNF010000192">
    <property type="protein sequence ID" value="VIO90089.1"/>
    <property type="molecule type" value="Genomic_DNA"/>
</dbReference>
<sequence>MKHLHLTKHLELVKQVIRKANHHTIESRRSTVTVPIAKTTGKEKVAKKKVNWKERTKALLVRELKSEYKRYGELVKRNTAQCNLIRYALRDDYRNLVAYTHAYLDSLSEKSLADREDDEIFSVALVLVARRYSHYSRNQSLANSQEPLQLFFSLANLMEQMPIQGDDTKASWILLLDRFERWIGVRTIDGKSNDIDDVHIELRRKLTSQAGLGSLPRFYNRFLFTDEDQVVIRFRERELFGKNAVYRDEEKEWPYDKDLKLVSGLHEPASRDEYRGSPYSNICFAEDQYTKKFAEQLQREADRYLFVKNFNRKSDEIPVEGLIKEWNWYRSILECLTLRVEELRQYPLKDFMSVVDLRICTSLILSTIMSICAQGEELVPSTTFNYCLANPILNVIGQMFLQKVSKTITKMQDEIFSDYVKYFLDEEVSRQYTVREWWMQCASRMHISPQLKLPCADFGSGIREQLGSFLTSVVLEACQAHIKAGDLGKTISIPVFSYKDVVNEESSFDGEVLCVTKMVKICNAMMEVVSKHQFEWMVFPTDLLPMEVPPRPWLDSGEGGPYYGSSFNVLRPHPDYSMINVNYEMKKRLKSRKQARPVFDALNDLGITPWKINEPVLDVALKVFEMAQTNTDEKFLEKLSIPIHPSRVPIPDYVVKFGNMEVDELPINDWREYSKAKYEAMKKRNELNSLWCWLLYRLTMANHFKGSVLFFPHSMDFRGRVYPITPYLNHMGDDLNRSLLVFAEGRPLGDDGLRWLKLHCINLTGILKKESNFSRVAYADEMLPKILESANEPLSGEMWWTKSEEPWQTLSACIEIRNALQTGNPTTFVSHLPVYQDGSCNGLQHYAALGRDQEGGKEVNLVPAEKPSDVYSSVAARVEQKRLEDEQSPESEVHDLALSLRTVMPGPISRKVIKQTVMTTVYGVTMNGARRQIERQLKAMEIDSNERMKYATYLADRTFRSLNDAFTSSMKMKDWFRDCAEAIVKLMHTVEWITPLGLPVYQPYLETKMEENKVYRLPKSIKQINAFPPNFVHSLDSTHMMLTALYCRRLGITFAAVHDCYWTHACEVDEMNKICREQFVHLHSEPLVKQCAEFFRQKYLPNWLRTVMLTEEFQELRKIFTPKVRQGVLDLDAVRHSTYFFS</sequence>
<dbReference type="PROSITE" id="PS00900">
    <property type="entry name" value="RNA_POL_PHAGE_1"/>
    <property type="match status" value="1"/>
</dbReference>
<dbReference type="GO" id="GO:0006390">
    <property type="term" value="P:mitochondrial transcription"/>
    <property type="evidence" value="ECO:0007669"/>
    <property type="project" value="TreeGrafter"/>
</dbReference>
<evidence type="ECO:0000313" key="13">
    <source>
        <dbReference type="WBParaSite" id="Bm755.1"/>
    </source>
</evidence>
<evidence type="ECO:0000256" key="1">
    <source>
        <dbReference type="ARBA" id="ARBA00009493"/>
    </source>
</evidence>
<evidence type="ECO:0000256" key="6">
    <source>
        <dbReference type="ARBA" id="ARBA00022946"/>
    </source>
</evidence>
<organism evidence="11">
    <name type="scientific">Brugia malayi</name>
    <name type="common">Filarial nematode worm</name>
    <dbReference type="NCBI Taxonomy" id="6279"/>
    <lineage>
        <taxon>Eukaryota</taxon>
        <taxon>Metazoa</taxon>
        <taxon>Ecdysozoa</taxon>
        <taxon>Nematoda</taxon>
        <taxon>Chromadorea</taxon>
        <taxon>Rhabditida</taxon>
        <taxon>Spirurina</taxon>
        <taxon>Spiruromorpha</taxon>
        <taxon>Filarioidea</taxon>
        <taxon>Onchocercidae</taxon>
        <taxon>Brugia</taxon>
    </lineage>
</organism>
<evidence type="ECO:0000313" key="12">
    <source>
        <dbReference type="Proteomes" id="UP000006672"/>
    </source>
</evidence>
<keyword evidence="6" id="KW-0809">Transit peptide</keyword>
<dbReference type="RefSeq" id="XP_001896353.2">
    <property type="nucleotide sequence ID" value="XM_001896318.2"/>
</dbReference>
<dbReference type="KEGG" id="bmy:BM_BM755"/>
<dbReference type="AlphaFoldDB" id="A0A4E9F0G0"/>
<dbReference type="OrthoDB" id="276422at2759"/>
<dbReference type="WBParaSite" id="Bm755.1">
    <property type="protein sequence ID" value="Bm755.1"/>
    <property type="gene ID" value="WBGene00221016"/>
</dbReference>
<evidence type="ECO:0000256" key="3">
    <source>
        <dbReference type="ARBA" id="ARBA00022478"/>
    </source>
</evidence>
<keyword evidence="12" id="KW-1185">Reference proteome</keyword>
<dbReference type="Pfam" id="PF00940">
    <property type="entry name" value="RNA_pol"/>
    <property type="match status" value="1"/>
</dbReference>
<protein>
    <recommendedName>
        <fullName evidence="2 9">DNA-directed RNA polymerase</fullName>
        <ecNumber evidence="2 9">2.7.7.6</ecNumber>
    </recommendedName>
</protein>
<dbReference type="InterPro" id="IPR043502">
    <property type="entry name" value="DNA/RNA_pol_sf"/>
</dbReference>
<dbReference type="Gene3D" id="1.10.1320.10">
    <property type="entry name" value="DNA-directed RNA polymerase, N-terminal domain"/>
    <property type="match status" value="1"/>
</dbReference>
<accession>A0A8L7YP40</accession>
<name>A0A4E9F0G0_BRUMA</name>
<dbReference type="GO" id="GO:0003899">
    <property type="term" value="F:DNA-directed RNA polymerase activity"/>
    <property type="evidence" value="ECO:0007669"/>
    <property type="project" value="UniProtKB-EC"/>
</dbReference>
<dbReference type="FunFam" id="1.10.287.280:FF:000001">
    <property type="entry name" value="DNA-directed RNA polymerase"/>
    <property type="match status" value="1"/>
</dbReference>
<dbReference type="Gene3D" id="1.10.287.280">
    <property type="match status" value="1"/>
</dbReference>
<dbReference type="Pfam" id="PF14700">
    <property type="entry name" value="RPOL_N"/>
    <property type="match status" value="1"/>
</dbReference>
<evidence type="ECO:0000256" key="9">
    <source>
        <dbReference type="RuleBase" id="RU003805"/>
    </source>
</evidence>
<dbReference type="GeneID" id="6099792"/>
<dbReference type="InterPro" id="IPR046950">
    <property type="entry name" value="DNA-dir_Rpol_C_phage-type"/>
</dbReference>
<evidence type="ECO:0000256" key="8">
    <source>
        <dbReference type="ARBA" id="ARBA00048552"/>
    </source>
</evidence>
<evidence type="ECO:0000256" key="2">
    <source>
        <dbReference type="ARBA" id="ARBA00012418"/>
    </source>
</evidence>
<keyword evidence="4 9" id="KW-0808">Transferase</keyword>
<reference evidence="12" key="1">
    <citation type="journal article" date="2007" name="Science">
        <title>Draft genome of the filarial nematode parasite Brugia malayi.</title>
        <authorList>
            <person name="Ghedin E."/>
            <person name="Wang S."/>
            <person name="Spiro D."/>
            <person name="Caler E."/>
            <person name="Zhao Q."/>
            <person name="Crabtree J."/>
            <person name="Allen J.E."/>
            <person name="Delcher A.L."/>
            <person name="Guiliano D.B."/>
            <person name="Miranda-Saavedra D."/>
            <person name="Angiuoli S.V."/>
            <person name="Creasy T."/>
            <person name="Amedeo P."/>
            <person name="Haas B."/>
            <person name="El-Sayed N.M."/>
            <person name="Wortman J.R."/>
            <person name="Feldblyum T."/>
            <person name="Tallon L."/>
            <person name="Schatz M."/>
            <person name="Shumway M."/>
            <person name="Koo H."/>
            <person name="Salzberg S.L."/>
            <person name="Schobel S."/>
            <person name="Pertea M."/>
            <person name="Pop M."/>
            <person name="White O."/>
            <person name="Barton G.J."/>
            <person name="Carlow C.K."/>
            <person name="Crawford M.J."/>
            <person name="Daub J."/>
            <person name="Dimmic M.W."/>
            <person name="Estes C.F."/>
            <person name="Foster J.M."/>
            <person name="Ganatra M."/>
            <person name="Gregory W.F."/>
            <person name="Johnson N.M."/>
            <person name="Jin J."/>
            <person name="Komuniecki R."/>
            <person name="Korf I."/>
            <person name="Kumar S."/>
            <person name="Laney S."/>
            <person name="Li B.W."/>
            <person name="Li W."/>
            <person name="Lindblom T.H."/>
            <person name="Lustigman S."/>
            <person name="Ma D."/>
            <person name="Maina C.V."/>
            <person name="Martin D.M."/>
            <person name="McCarter J.P."/>
            <person name="McReynolds L."/>
            <person name="Mitreva M."/>
            <person name="Nutman T.B."/>
            <person name="Parkinson J."/>
            <person name="Peregrin-Alvarez J.M."/>
            <person name="Poole C."/>
            <person name="Ren Q."/>
            <person name="Saunders L."/>
            <person name="Sluder A.E."/>
            <person name="Smith K."/>
            <person name="Stanke M."/>
            <person name="Unnasch T.R."/>
            <person name="Ware J."/>
            <person name="Wei A.D."/>
            <person name="Weil G."/>
            <person name="Williams D.J."/>
            <person name="Zhang Y."/>
            <person name="Williams S.A."/>
            <person name="Fraser-Liggett C."/>
            <person name="Slatko B."/>
            <person name="Blaxter M.L."/>
            <person name="Scott A.L."/>
        </authorList>
    </citation>
    <scope>NUCLEOTIDE SEQUENCE</scope>
    <source>
        <strain evidence="12">FR3</strain>
    </source>
</reference>
<dbReference type="PANTHER" id="PTHR10102">
    <property type="entry name" value="DNA-DIRECTED RNA POLYMERASE, MITOCHONDRIAL"/>
    <property type="match status" value="1"/>
</dbReference>
<proteinExistence type="inferred from homology"/>
<dbReference type="PROSITE" id="PS00489">
    <property type="entry name" value="RNA_POL_PHAGE_2"/>
    <property type="match status" value="1"/>
</dbReference>
<dbReference type="SUPFAM" id="SSF56672">
    <property type="entry name" value="DNA/RNA polymerases"/>
    <property type="match status" value="1"/>
</dbReference>
<dbReference type="Proteomes" id="UP000006672">
    <property type="component" value="Unassembled WGS sequence"/>
</dbReference>
<dbReference type="GO" id="GO:0034245">
    <property type="term" value="C:mitochondrial DNA-directed RNA polymerase complex"/>
    <property type="evidence" value="ECO:0007669"/>
    <property type="project" value="TreeGrafter"/>
</dbReference>